<dbReference type="Proteomes" id="UP000039865">
    <property type="component" value="Unassembled WGS sequence"/>
</dbReference>
<accession>A0A078A129</accession>
<keyword evidence="10" id="KW-1185">Reference proteome</keyword>
<evidence type="ECO:0000256" key="7">
    <source>
        <dbReference type="SAM" id="Phobius"/>
    </source>
</evidence>
<sequence>MKVANSGSFISEKKYYSKKYLNDECNSREFLNSISYTVALNELLQIRKTLCYQEKAPYTPVMFEIMVQRLKDYYRGNFLLQLWSIEGKKHYEKVFKFDIVSWNIQRDYLIFMQDPREEPQQWIYIVCFKKEFSVIKVKNFVTDPSFTYIGISQQLLHLANQRTIKIVDVQRDFGSEKEIKIEPKSDQIVTFEITGGCKLHGFFENRFSCDDTYIMCYIETLDNQIDYSRLYNWERSNIVNPAVEFYQYREVVKRDLSGDPIQKITQIIKSDDFQYGLALRSSGKVDIYWNYTLTQTPDDSNFTSLFMKQNKQDGMKMISLDVKWDSRIGVDIANESSYTDKLWAKISEQQIKQYLKLYGAFTLINTTFLVAYNNIVSTFDVIKKLWLDHYIQDETIVDLLRNQRDATSDDYIVGVLLQSGKIVPLESTNIDGINIWKQSDVGILNVGKGIKKIVSDWRDISSHYIQTENDGNVKVMGYQNCTIRELTGDVKVEPYEYMARFLSLDPTEDIAMLNTYEGKIRVFKNETNHANECKVTPSIEIKIEAAYQIQKRVHTIVLNKAREFLFLFDEENVYIVNRKDGQMTVVKDMNITSLQLIDGNFIYSMTNDCPTKNLTSGFYFYDLNQLIEKAEESFNFKLKGALVGHNNLIDYYRQDERIAYMTDYEEIKIVPILHRNTINLFVMQKRKNYVGYSRVKDKLIALDKNNVLTTWNITTGKVVGQTKLKSQVVSPEYKIFKCDESDIIYQSGWYQPYVLLINLSEVVQNVDEKAFFGDRFYTSLPNNTTVSSVEPKDFRSFKIIQIVSETEVAEKMTFVHPQYKYGSYQRIYFSEDLQYMLERLDNQRVLLYKQIQTGTPGLVSWSLIRRLKQFPMDLAQTTYANYLFSPDLQYYLDFDKSENVFLIRRSLDQTTKCQIPKGIMNPQTEEPIKIGKRFRWVNSNVIKIINSEGIEKIINIENGFKDINQDTVPMIELKDFENENYHYYFEPVNIPVQDTEKRLIRKFQAYNSAVYLDQIVDKEQLYETIFQVDFTSDNYRERVVVDMSFTFIHWKLAELLANPLLKLKLKRFGLQDIRQTTLNIFPKGNTVLHYSYKQLNNIRKLFDIISTYNDTLEEGAVKHEIPFIQNFKGVSPLHLCIYDNNYKSAEIFLQKLSNTPLDSHSRAIVDILHKFVENGIPSLGSYLDNRMIQTQQLINRGQRRGAILYKDDLEYAVSSCELWPDIDNVDKLLFSNDPRESEVKLEFLDMPKIHSYNEVSGDEFFKALADSNDIELFSYRSIQSVIDYKWPLAREYTIKVLFIPFIFYQLTFLIYSNVFCGQFQFGEDKYSDSWWIGHNVLAALLYLFSIYFLSNEIRQFYVTGIDYLSSVWNYSDILPPILIIVVVSLKLNTYYNEDYEPNNFIYTVHSVATLLMWIKLLYFLRIFRSTGYLVRTLTDVIYDMKVFLLILFIVYFGFGEAFLRLSEKSDPEMQFIQNYAYCWVYAFRLSIGDNATDTFDDTIQPVTLWIIWVIAGILTNIVMLNLLISIISESFAKINEKSKEANYQERARIISENGYLIPRYIKNSQDDFDKYIIVANEVIDTQDEEKNALKTQVKALDDKINEFKDQMTKQQDSLEAKLNSLLE</sequence>
<dbReference type="InterPro" id="IPR005821">
    <property type="entry name" value="Ion_trans_dom"/>
</dbReference>
<organism evidence="9 10">
    <name type="scientific">Stylonychia lemnae</name>
    <name type="common">Ciliate</name>
    <dbReference type="NCBI Taxonomy" id="5949"/>
    <lineage>
        <taxon>Eukaryota</taxon>
        <taxon>Sar</taxon>
        <taxon>Alveolata</taxon>
        <taxon>Ciliophora</taxon>
        <taxon>Intramacronucleata</taxon>
        <taxon>Spirotrichea</taxon>
        <taxon>Stichotrichia</taxon>
        <taxon>Sporadotrichida</taxon>
        <taxon>Oxytrichidae</taxon>
        <taxon>Stylonychinae</taxon>
        <taxon>Stylonychia</taxon>
    </lineage>
</organism>
<dbReference type="Gene3D" id="1.10.287.70">
    <property type="match status" value="1"/>
</dbReference>
<evidence type="ECO:0000259" key="8">
    <source>
        <dbReference type="Pfam" id="PF00520"/>
    </source>
</evidence>
<dbReference type="EMBL" id="CCKQ01004401">
    <property type="protein sequence ID" value="CDW75557.1"/>
    <property type="molecule type" value="Genomic_DNA"/>
</dbReference>
<keyword evidence="2 7" id="KW-0812">Transmembrane</keyword>
<feature type="transmembrane region" description="Helical" evidence="7">
    <location>
        <begin position="1400"/>
        <end position="1421"/>
    </location>
</feature>
<dbReference type="OrthoDB" id="437584at2759"/>
<evidence type="ECO:0000256" key="5">
    <source>
        <dbReference type="ARBA" id="ARBA00023136"/>
    </source>
</evidence>
<dbReference type="InterPro" id="IPR011044">
    <property type="entry name" value="Quino_amine_DH_bsu"/>
</dbReference>
<dbReference type="InParanoid" id="A0A078A129"/>
<feature type="transmembrane region" description="Helical" evidence="7">
    <location>
        <begin position="1331"/>
        <end position="1349"/>
    </location>
</feature>
<evidence type="ECO:0000256" key="4">
    <source>
        <dbReference type="ARBA" id="ARBA00022989"/>
    </source>
</evidence>
<dbReference type="GO" id="GO:0005216">
    <property type="term" value="F:monoatomic ion channel activity"/>
    <property type="evidence" value="ECO:0007669"/>
    <property type="project" value="InterPro"/>
</dbReference>
<evidence type="ECO:0000313" key="10">
    <source>
        <dbReference type="Proteomes" id="UP000039865"/>
    </source>
</evidence>
<feature type="transmembrane region" description="Helical" evidence="7">
    <location>
        <begin position="1442"/>
        <end position="1461"/>
    </location>
</feature>
<evidence type="ECO:0000256" key="6">
    <source>
        <dbReference type="SAM" id="Coils"/>
    </source>
</evidence>
<evidence type="ECO:0000256" key="2">
    <source>
        <dbReference type="ARBA" id="ARBA00022692"/>
    </source>
</evidence>
<comment type="subcellular location">
    <subcellularLocation>
        <location evidence="1">Membrane</location>
        <topology evidence="1">Multi-pass membrane protein</topology>
    </subcellularLocation>
</comment>
<feature type="transmembrane region" description="Helical" evidence="7">
    <location>
        <begin position="1370"/>
        <end position="1388"/>
    </location>
</feature>
<keyword evidence="6" id="KW-0175">Coiled coil</keyword>
<dbReference type="InterPro" id="IPR024862">
    <property type="entry name" value="TRPV"/>
</dbReference>
<feature type="domain" description="Ion transport" evidence="8">
    <location>
        <begin position="1296"/>
        <end position="1538"/>
    </location>
</feature>
<feature type="coiled-coil region" evidence="6">
    <location>
        <begin position="1579"/>
        <end position="1613"/>
    </location>
</feature>
<evidence type="ECO:0000256" key="3">
    <source>
        <dbReference type="ARBA" id="ARBA00022737"/>
    </source>
</evidence>
<keyword evidence="4 7" id="KW-1133">Transmembrane helix</keyword>
<evidence type="ECO:0000313" key="9">
    <source>
        <dbReference type="EMBL" id="CDW75557.1"/>
    </source>
</evidence>
<dbReference type="GO" id="GO:0005886">
    <property type="term" value="C:plasma membrane"/>
    <property type="evidence" value="ECO:0007669"/>
    <property type="project" value="TreeGrafter"/>
</dbReference>
<proteinExistence type="predicted"/>
<dbReference type="SUPFAM" id="SSF50969">
    <property type="entry name" value="YVTN repeat-like/Quinoprotein amine dehydrogenase"/>
    <property type="match status" value="1"/>
</dbReference>
<dbReference type="PANTHER" id="PTHR10582:SF2">
    <property type="entry name" value="INACTIVE"/>
    <property type="match status" value="1"/>
</dbReference>
<gene>
    <name evidence="9" type="primary">Contig16261.g17328</name>
    <name evidence="9" type="ORF">STYLEM_4547</name>
</gene>
<protein>
    <submittedName>
        <fullName evidence="9">Wd-40 repeat protein</fullName>
    </submittedName>
</protein>
<keyword evidence="3" id="KW-0677">Repeat</keyword>
<name>A0A078A129_STYLE</name>
<dbReference type="Pfam" id="PF00520">
    <property type="entry name" value="Ion_trans"/>
    <property type="match status" value="1"/>
</dbReference>
<dbReference type="PANTHER" id="PTHR10582">
    <property type="entry name" value="TRANSIENT RECEPTOR POTENTIAL ION CHANNEL PROTEIN"/>
    <property type="match status" value="1"/>
</dbReference>
<evidence type="ECO:0000256" key="1">
    <source>
        <dbReference type="ARBA" id="ARBA00004141"/>
    </source>
</evidence>
<dbReference type="GO" id="GO:0098703">
    <property type="term" value="P:calcium ion import across plasma membrane"/>
    <property type="evidence" value="ECO:0007669"/>
    <property type="project" value="TreeGrafter"/>
</dbReference>
<reference evidence="9 10" key="1">
    <citation type="submission" date="2014-06" db="EMBL/GenBank/DDBJ databases">
        <authorList>
            <person name="Swart Estienne"/>
        </authorList>
    </citation>
    <scope>NUCLEOTIDE SEQUENCE [LARGE SCALE GENOMIC DNA]</scope>
    <source>
        <strain evidence="9 10">130c</strain>
    </source>
</reference>
<keyword evidence="5 7" id="KW-0472">Membrane</keyword>
<feature type="transmembrane region" description="Helical" evidence="7">
    <location>
        <begin position="1505"/>
        <end position="1527"/>
    </location>
</feature>